<dbReference type="Pfam" id="PF00188">
    <property type="entry name" value="CAP"/>
    <property type="match status" value="1"/>
</dbReference>
<proteinExistence type="predicted"/>
<name>A0ABT2MXX2_9CYAN</name>
<dbReference type="CDD" id="cd05379">
    <property type="entry name" value="CAP_bacterial"/>
    <property type="match status" value="1"/>
</dbReference>
<dbReference type="InterPro" id="IPR035940">
    <property type="entry name" value="CAP_sf"/>
</dbReference>
<dbReference type="PANTHER" id="PTHR31157:SF1">
    <property type="entry name" value="SCP DOMAIN-CONTAINING PROTEIN"/>
    <property type="match status" value="1"/>
</dbReference>
<reference evidence="2 3" key="1">
    <citation type="journal article" date="2022" name="Front. Microbiol.">
        <title>High genomic differentiation and limited gene flow indicate recent cryptic speciation within the genus Laspinema (cyanobacteria).</title>
        <authorList>
            <person name="Stanojkovic A."/>
            <person name="Skoupy S."/>
            <person name="Skaloud P."/>
            <person name="Dvorak P."/>
        </authorList>
    </citation>
    <scope>NUCLEOTIDE SEQUENCE [LARGE SCALE GENOMIC DNA]</scope>
    <source>
        <strain evidence="2 3">D2a</strain>
    </source>
</reference>
<evidence type="ECO:0000313" key="2">
    <source>
        <dbReference type="EMBL" id="MCT7969611.1"/>
    </source>
</evidence>
<dbReference type="RefSeq" id="WP_368009061.1">
    <property type="nucleotide sequence ID" value="NZ_JAMXFF010000055.1"/>
</dbReference>
<organism evidence="2 3">
    <name type="scientific">Laspinema palackyanum D2a</name>
    <dbReference type="NCBI Taxonomy" id="2953684"/>
    <lineage>
        <taxon>Bacteria</taxon>
        <taxon>Bacillati</taxon>
        <taxon>Cyanobacteriota</taxon>
        <taxon>Cyanophyceae</taxon>
        <taxon>Oscillatoriophycideae</taxon>
        <taxon>Oscillatoriales</taxon>
        <taxon>Laspinemataceae</taxon>
        <taxon>Laspinema</taxon>
        <taxon>Laspinema palackyanum</taxon>
    </lineage>
</organism>
<protein>
    <submittedName>
        <fullName evidence="2">CAP domain-containing protein</fullName>
    </submittedName>
</protein>
<evidence type="ECO:0000313" key="3">
    <source>
        <dbReference type="Proteomes" id="UP001525890"/>
    </source>
</evidence>
<accession>A0ABT2MXX2</accession>
<sequence>MKFGFRSRNKYSPKIHPKKSQNFKHLLIGLLFASIFLVQVKDYVYLDNGPGGYDWKIGKSQLGLFDAYQSRTLMQTRDLALQLVNRDRQLNGLPPLVEDALLSQAAQIHAQDMFVRNYFSHYSPEGKTPTHRLTEVGGKGGAGENIMKQSSSGDIILSYRLIEEFHKGWMYSPGHRANLLKPEYTHFGYGIMTEPFSRRVFAVQTFSVSKP</sequence>
<dbReference type="InterPro" id="IPR014044">
    <property type="entry name" value="CAP_dom"/>
</dbReference>
<feature type="domain" description="SCP" evidence="1">
    <location>
        <begin position="81"/>
        <end position="206"/>
    </location>
</feature>
<dbReference type="PANTHER" id="PTHR31157">
    <property type="entry name" value="SCP DOMAIN-CONTAINING PROTEIN"/>
    <property type="match status" value="1"/>
</dbReference>
<comment type="caution">
    <text evidence="2">The sequence shown here is derived from an EMBL/GenBank/DDBJ whole genome shotgun (WGS) entry which is preliminary data.</text>
</comment>
<gene>
    <name evidence="2" type="ORF">NG799_25185</name>
</gene>
<dbReference type="EMBL" id="JAMXFF010000055">
    <property type="protein sequence ID" value="MCT7969611.1"/>
    <property type="molecule type" value="Genomic_DNA"/>
</dbReference>
<keyword evidence="3" id="KW-1185">Reference proteome</keyword>
<evidence type="ECO:0000259" key="1">
    <source>
        <dbReference type="Pfam" id="PF00188"/>
    </source>
</evidence>
<dbReference type="Gene3D" id="3.40.33.10">
    <property type="entry name" value="CAP"/>
    <property type="match status" value="1"/>
</dbReference>
<dbReference type="SUPFAM" id="SSF55797">
    <property type="entry name" value="PR-1-like"/>
    <property type="match status" value="1"/>
</dbReference>
<dbReference type="Proteomes" id="UP001525890">
    <property type="component" value="Unassembled WGS sequence"/>
</dbReference>